<gene>
    <name evidence="3" type="ORF">TCAL_17052</name>
</gene>
<protein>
    <recommendedName>
        <fullName evidence="2">SH2 domain-containing protein</fullName>
    </recommendedName>
</protein>
<dbReference type="Gene3D" id="3.30.505.10">
    <property type="entry name" value="SH2 domain"/>
    <property type="match status" value="1"/>
</dbReference>
<feature type="region of interest" description="Disordered" evidence="1">
    <location>
        <begin position="177"/>
        <end position="198"/>
    </location>
</feature>
<proteinExistence type="predicted"/>
<dbReference type="Pfam" id="PF00017">
    <property type="entry name" value="SH2"/>
    <property type="match status" value="1"/>
</dbReference>
<reference evidence="3 4" key="1">
    <citation type="journal article" date="2018" name="Nat. Ecol. Evol.">
        <title>Genomic signatures of mitonuclear coevolution across populations of Tigriopus californicus.</title>
        <authorList>
            <person name="Barreto F.S."/>
            <person name="Watson E.T."/>
            <person name="Lima T.G."/>
            <person name="Willett C.S."/>
            <person name="Edmands S."/>
            <person name="Li W."/>
            <person name="Burton R.S."/>
        </authorList>
    </citation>
    <scope>NUCLEOTIDE SEQUENCE [LARGE SCALE GENOMIC DNA]</scope>
    <source>
        <strain evidence="3 4">San Diego</strain>
    </source>
</reference>
<dbReference type="PANTHER" id="PTHR15832">
    <property type="entry name" value="SHC (SRC HOMOLOGY DOMAIN C-TERMINAL) ADAPTOR HOMOLOG"/>
    <property type="match status" value="1"/>
</dbReference>
<feature type="domain" description="SH2" evidence="2">
    <location>
        <begin position="73"/>
        <end position="124"/>
    </location>
</feature>
<comment type="caution">
    <text evidence="3">The sequence shown here is derived from an EMBL/GenBank/DDBJ whole genome shotgun (WGS) entry which is preliminary data.</text>
</comment>
<dbReference type="EMBL" id="VCGU01000002">
    <property type="protein sequence ID" value="TRY79786.1"/>
    <property type="molecule type" value="Genomic_DNA"/>
</dbReference>
<evidence type="ECO:0000256" key="1">
    <source>
        <dbReference type="SAM" id="MobiDB-lite"/>
    </source>
</evidence>
<organism evidence="3 4">
    <name type="scientific">Tigriopus californicus</name>
    <name type="common">Marine copepod</name>
    <dbReference type="NCBI Taxonomy" id="6832"/>
    <lineage>
        <taxon>Eukaryota</taxon>
        <taxon>Metazoa</taxon>
        <taxon>Ecdysozoa</taxon>
        <taxon>Arthropoda</taxon>
        <taxon>Crustacea</taxon>
        <taxon>Multicrustacea</taxon>
        <taxon>Hexanauplia</taxon>
        <taxon>Copepoda</taxon>
        <taxon>Harpacticoida</taxon>
        <taxon>Harpacticidae</taxon>
        <taxon>Tigriopus</taxon>
    </lineage>
</organism>
<dbReference type="InterPro" id="IPR000980">
    <property type="entry name" value="SH2"/>
</dbReference>
<dbReference type="CDD" id="cd00173">
    <property type="entry name" value="SH2"/>
    <property type="match status" value="1"/>
</dbReference>
<feature type="region of interest" description="Disordered" evidence="1">
    <location>
        <begin position="19"/>
        <end position="39"/>
    </location>
</feature>
<name>A0A553PQ40_TIGCA</name>
<dbReference type="SUPFAM" id="SSF55550">
    <property type="entry name" value="SH2 domain"/>
    <property type="match status" value="1"/>
</dbReference>
<dbReference type="PANTHER" id="PTHR15832:SF2">
    <property type="entry name" value="SH2 DOMAIN-CONTAINING PROTEIN"/>
    <property type="match status" value="1"/>
</dbReference>
<evidence type="ECO:0000313" key="3">
    <source>
        <dbReference type="EMBL" id="TRY79786.1"/>
    </source>
</evidence>
<feature type="compositionally biased region" description="Polar residues" evidence="1">
    <location>
        <begin position="19"/>
        <end position="33"/>
    </location>
</feature>
<evidence type="ECO:0000259" key="2">
    <source>
        <dbReference type="Pfam" id="PF00017"/>
    </source>
</evidence>
<accession>A0A553PQ40</accession>
<dbReference type="Proteomes" id="UP000318571">
    <property type="component" value="Chromosome 6"/>
</dbReference>
<keyword evidence="4" id="KW-1185">Reference proteome</keyword>
<dbReference type="AlphaFoldDB" id="A0A553PQ40"/>
<sequence length="198" mass="21620">MKRLGVYLPNGDEFLSPIVSDTDSGLSDSPTNEFESHSRVPMSNHDQFVSTAYGNDPSNHLRHAAWYQPGLSRCSESRLDSFALSLKVPNGSVIHYLIISNQHGWRIKGSTKAFSSLSTLIIHHSVMSELLPCPLLIHGDPLEDEQDPTADQFDLADYPDLLFTLRKAFGSSLDLSVPTHPSQSPLSVASSEGSNASV</sequence>
<dbReference type="InterPro" id="IPR036860">
    <property type="entry name" value="SH2_dom_sf"/>
</dbReference>
<feature type="compositionally biased region" description="Polar residues" evidence="1">
    <location>
        <begin position="179"/>
        <end position="198"/>
    </location>
</feature>
<evidence type="ECO:0000313" key="4">
    <source>
        <dbReference type="Proteomes" id="UP000318571"/>
    </source>
</evidence>